<name>C3ZW75_BRAFL</name>
<evidence type="ECO:0000256" key="1">
    <source>
        <dbReference type="ARBA" id="ARBA00001971"/>
    </source>
</evidence>
<keyword evidence="3 5" id="KW-0479">Metal-binding</keyword>
<gene>
    <name evidence="7" type="ORF">BRAFLDRAFT_61690</name>
</gene>
<proteinExistence type="inferred from homology"/>
<keyword evidence="4 5" id="KW-0408">Iron</keyword>
<dbReference type="PANTHER" id="PTHR24300">
    <property type="entry name" value="CYTOCHROME P450 508A4-RELATED"/>
    <property type="match status" value="1"/>
</dbReference>
<sequence length="146" mass="16549">MPYTEATLTEVSRVAPVSPLTVPHGTSNDTVFRGYNIPKDTVVTVNVWSVHHDPNLWPEPEKFDPSRFIDDDGKYVKRNEIISFSIGRRVCPGEQLARMELFLIFTSLLQCFTFKLPDGAPKPSEKGMRGPIYKPVPFMLIAEPRD</sequence>
<dbReference type="InterPro" id="IPR050182">
    <property type="entry name" value="Cytochrome_P450_fam2"/>
</dbReference>
<dbReference type="InterPro" id="IPR001128">
    <property type="entry name" value="Cyt_P450"/>
</dbReference>
<dbReference type="PANTHER" id="PTHR24300:SF397">
    <property type="entry name" value="CYTOCHROME P450 2U1"/>
    <property type="match status" value="1"/>
</dbReference>
<dbReference type="InterPro" id="IPR036396">
    <property type="entry name" value="Cyt_P450_sf"/>
</dbReference>
<feature type="binding site" description="axial binding residue" evidence="5">
    <location>
        <position position="91"/>
    </location>
    <ligand>
        <name>heme</name>
        <dbReference type="ChEBI" id="CHEBI:30413"/>
    </ligand>
    <ligandPart>
        <name>Fe</name>
        <dbReference type="ChEBI" id="CHEBI:18248"/>
    </ligandPart>
</feature>
<comment type="cofactor">
    <cofactor evidence="1 5">
        <name>heme</name>
        <dbReference type="ChEBI" id="CHEBI:30413"/>
    </cofactor>
</comment>
<dbReference type="InParanoid" id="C3ZW75"/>
<evidence type="ECO:0000256" key="6">
    <source>
        <dbReference type="RuleBase" id="RU000461"/>
    </source>
</evidence>
<dbReference type="GO" id="GO:0004497">
    <property type="term" value="F:monooxygenase activity"/>
    <property type="evidence" value="ECO:0007669"/>
    <property type="project" value="UniProtKB-KW"/>
</dbReference>
<accession>C3ZW75</accession>
<evidence type="ECO:0000313" key="7">
    <source>
        <dbReference type="EMBL" id="EEN43206.1"/>
    </source>
</evidence>
<dbReference type="InterPro" id="IPR017972">
    <property type="entry name" value="Cyt_P450_CS"/>
</dbReference>
<evidence type="ECO:0000256" key="5">
    <source>
        <dbReference type="PIRSR" id="PIRSR602401-1"/>
    </source>
</evidence>
<dbReference type="InterPro" id="IPR002401">
    <property type="entry name" value="Cyt_P450_E_grp-I"/>
</dbReference>
<dbReference type="GO" id="GO:0016705">
    <property type="term" value="F:oxidoreductase activity, acting on paired donors, with incorporation or reduction of molecular oxygen"/>
    <property type="evidence" value="ECO:0007669"/>
    <property type="project" value="InterPro"/>
</dbReference>
<reference evidence="7" key="1">
    <citation type="journal article" date="2008" name="Nature">
        <title>The amphioxus genome and the evolution of the chordate karyotype.</title>
        <authorList>
            <consortium name="US DOE Joint Genome Institute (JGI-PGF)"/>
            <person name="Putnam N.H."/>
            <person name="Butts T."/>
            <person name="Ferrier D.E.K."/>
            <person name="Furlong R.F."/>
            <person name="Hellsten U."/>
            <person name="Kawashima T."/>
            <person name="Robinson-Rechavi M."/>
            <person name="Shoguchi E."/>
            <person name="Terry A."/>
            <person name="Yu J.-K."/>
            <person name="Benito-Gutierrez E.L."/>
            <person name="Dubchak I."/>
            <person name="Garcia-Fernandez J."/>
            <person name="Gibson-Brown J.J."/>
            <person name="Grigoriev I.V."/>
            <person name="Horton A.C."/>
            <person name="de Jong P.J."/>
            <person name="Jurka J."/>
            <person name="Kapitonov V.V."/>
            <person name="Kohara Y."/>
            <person name="Kuroki Y."/>
            <person name="Lindquist E."/>
            <person name="Lucas S."/>
            <person name="Osoegawa K."/>
            <person name="Pennacchio L.A."/>
            <person name="Salamov A.A."/>
            <person name="Satou Y."/>
            <person name="Sauka-Spengler T."/>
            <person name="Schmutz J."/>
            <person name="Shin-I T."/>
            <person name="Toyoda A."/>
            <person name="Bronner-Fraser M."/>
            <person name="Fujiyama A."/>
            <person name="Holland L.Z."/>
            <person name="Holland P.W.H."/>
            <person name="Satoh N."/>
            <person name="Rokhsar D.S."/>
        </authorList>
    </citation>
    <scope>NUCLEOTIDE SEQUENCE [LARGE SCALE GENOMIC DNA]</scope>
    <source>
        <strain evidence="7">S238N-H82</strain>
        <tissue evidence="7">Testes</tissue>
    </source>
</reference>
<dbReference type="PRINTS" id="PR00385">
    <property type="entry name" value="P450"/>
</dbReference>
<evidence type="ECO:0000256" key="3">
    <source>
        <dbReference type="ARBA" id="ARBA00022723"/>
    </source>
</evidence>
<dbReference type="PRINTS" id="PR00463">
    <property type="entry name" value="EP450I"/>
</dbReference>
<dbReference type="Pfam" id="PF00067">
    <property type="entry name" value="p450"/>
    <property type="match status" value="1"/>
</dbReference>
<evidence type="ECO:0000256" key="2">
    <source>
        <dbReference type="ARBA" id="ARBA00010617"/>
    </source>
</evidence>
<dbReference type="PROSITE" id="PS00086">
    <property type="entry name" value="CYTOCHROME_P450"/>
    <property type="match status" value="1"/>
</dbReference>
<dbReference type="STRING" id="7739.C3ZW75"/>
<dbReference type="Gene3D" id="1.10.630.10">
    <property type="entry name" value="Cytochrome P450"/>
    <property type="match status" value="1"/>
</dbReference>
<organism>
    <name type="scientific">Branchiostoma floridae</name>
    <name type="common">Florida lancelet</name>
    <name type="synonym">Amphioxus</name>
    <dbReference type="NCBI Taxonomy" id="7739"/>
    <lineage>
        <taxon>Eukaryota</taxon>
        <taxon>Metazoa</taxon>
        <taxon>Chordata</taxon>
        <taxon>Cephalochordata</taxon>
        <taxon>Leptocardii</taxon>
        <taxon>Amphioxiformes</taxon>
        <taxon>Branchiostomatidae</taxon>
        <taxon>Branchiostoma</taxon>
    </lineage>
</organism>
<keyword evidence="6" id="KW-0560">Oxidoreductase</keyword>
<dbReference type="SUPFAM" id="SSF48264">
    <property type="entry name" value="Cytochrome P450"/>
    <property type="match status" value="1"/>
</dbReference>
<comment type="similarity">
    <text evidence="2 6">Belongs to the cytochrome P450 family.</text>
</comment>
<dbReference type="AlphaFoldDB" id="C3ZW75"/>
<protein>
    <submittedName>
        <fullName evidence="7">Uncharacterized protein</fullName>
    </submittedName>
</protein>
<dbReference type="GO" id="GO:0020037">
    <property type="term" value="F:heme binding"/>
    <property type="evidence" value="ECO:0007669"/>
    <property type="project" value="InterPro"/>
</dbReference>
<evidence type="ECO:0000256" key="4">
    <source>
        <dbReference type="ARBA" id="ARBA00023004"/>
    </source>
</evidence>
<dbReference type="eggNOG" id="KOG0156">
    <property type="taxonomic scope" value="Eukaryota"/>
</dbReference>
<keyword evidence="6" id="KW-0503">Monooxygenase</keyword>
<dbReference type="EMBL" id="GG666696">
    <property type="protein sequence ID" value="EEN43206.1"/>
    <property type="molecule type" value="Genomic_DNA"/>
</dbReference>
<dbReference type="GO" id="GO:0005506">
    <property type="term" value="F:iron ion binding"/>
    <property type="evidence" value="ECO:0007669"/>
    <property type="project" value="InterPro"/>
</dbReference>
<keyword evidence="5 6" id="KW-0349">Heme</keyword>